<dbReference type="AlphaFoldDB" id="A0A9N8N8B2"/>
<evidence type="ECO:0000313" key="1">
    <source>
        <dbReference type="EMBL" id="CAE6963551.1"/>
    </source>
</evidence>
<sequence>MNTPDAALSLQIDAFDASDAFGERSGDRLSEQAAMRRR</sequence>
<comment type="caution">
    <text evidence="1">The sequence shown here is derived from an EMBL/GenBank/DDBJ whole genome shotgun (WGS) entry which is preliminary data.</text>
</comment>
<dbReference type="Proteomes" id="UP000675121">
    <property type="component" value="Unassembled WGS sequence"/>
</dbReference>
<reference evidence="1" key="1">
    <citation type="submission" date="2021-02" db="EMBL/GenBank/DDBJ databases">
        <authorList>
            <person name="Vanwijnsberghe S."/>
        </authorList>
    </citation>
    <scope>NUCLEOTIDE SEQUENCE</scope>
    <source>
        <strain evidence="1">R-70211</strain>
    </source>
</reference>
<accession>A0A9N8N8B2</accession>
<evidence type="ECO:0000313" key="2">
    <source>
        <dbReference type="Proteomes" id="UP000675121"/>
    </source>
</evidence>
<protein>
    <submittedName>
        <fullName evidence="1">Uncharacterized protein</fullName>
    </submittedName>
</protein>
<organism evidence="1 2">
    <name type="scientific">Paraburkholderia domus</name>
    <dbReference type="NCBI Taxonomy" id="2793075"/>
    <lineage>
        <taxon>Bacteria</taxon>
        <taxon>Pseudomonadati</taxon>
        <taxon>Pseudomonadota</taxon>
        <taxon>Betaproteobacteria</taxon>
        <taxon>Burkholderiales</taxon>
        <taxon>Burkholderiaceae</taxon>
        <taxon>Paraburkholderia</taxon>
    </lineage>
</organism>
<gene>
    <name evidence="1" type="ORF">R70211_07151</name>
</gene>
<dbReference type="EMBL" id="CAJNAS010000035">
    <property type="protein sequence ID" value="CAE6963551.1"/>
    <property type="molecule type" value="Genomic_DNA"/>
</dbReference>
<proteinExistence type="predicted"/>
<name>A0A9N8N8B2_9BURK</name>
<keyword evidence="2" id="KW-1185">Reference proteome</keyword>